<feature type="domain" description="Putative Flp pilus-assembly TadG-like N-terminal" evidence="1">
    <location>
        <begin position="3"/>
        <end position="36"/>
    </location>
</feature>
<evidence type="ECO:0000313" key="2">
    <source>
        <dbReference type="EMBL" id="GAA2494261.1"/>
    </source>
</evidence>
<dbReference type="Pfam" id="PF13400">
    <property type="entry name" value="Tad"/>
    <property type="match status" value="1"/>
</dbReference>
<evidence type="ECO:0000313" key="3">
    <source>
        <dbReference type="Proteomes" id="UP001501358"/>
    </source>
</evidence>
<dbReference type="InterPro" id="IPR028087">
    <property type="entry name" value="Tad_N"/>
</dbReference>
<protein>
    <submittedName>
        <fullName evidence="2">Pilus assembly protein TadG-related protein</fullName>
    </submittedName>
</protein>
<name>A0ABP5Z8Q3_9ACTN</name>
<proteinExistence type="predicted"/>
<dbReference type="Proteomes" id="UP001501358">
    <property type="component" value="Unassembled WGS sequence"/>
</dbReference>
<reference evidence="3" key="1">
    <citation type="journal article" date="2019" name="Int. J. Syst. Evol. Microbiol.">
        <title>The Global Catalogue of Microorganisms (GCM) 10K type strain sequencing project: providing services to taxonomists for standard genome sequencing and annotation.</title>
        <authorList>
            <consortium name="The Broad Institute Genomics Platform"/>
            <consortium name="The Broad Institute Genome Sequencing Center for Infectious Disease"/>
            <person name="Wu L."/>
            <person name="Ma J."/>
        </authorList>
    </citation>
    <scope>NUCLEOTIDE SEQUENCE [LARGE SCALE GENOMIC DNA]</scope>
    <source>
        <strain evidence="3">JCM 6307</strain>
    </source>
</reference>
<gene>
    <name evidence="2" type="ORF">GCM10010406_32910</name>
</gene>
<organism evidence="2 3">
    <name type="scientific">Streptomyces thermolineatus</name>
    <dbReference type="NCBI Taxonomy" id="44033"/>
    <lineage>
        <taxon>Bacteria</taxon>
        <taxon>Bacillati</taxon>
        <taxon>Actinomycetota</taxon>
        <taxon>Actinomycetes</taxon>
        <taxon>Kitasatosporales</taxon>
        <taxon>Streptomycetaceae</taxon>
        <taxon>Streptomyces</taxon>
    </lineage>
</organism>
<keyword evidence="3" id="KW-1185">Reference proteome</keyword>
<accession>A0ABP5Z8Q3</accession>
<evidence type="ECO:0000259" key="1">
    <source>
        <dbReference type="Pfam" id="PF13400"/>
    </source>
</evidence>
<sequence>MGLLFVALAYFAVGQAAVLRNGAQTAADAAALAAAQETRDRLWLDIEDLVGGDDLDGLEDLLDGRGPVTDQGCAEAQRFAAENSADSISCERQYRPLGYTVRVETRDTVGDTIVPGVEDDKATAEATAVVEPRCSLDLEDPKNGVIECDGEDWTIDPDDLDSLPDAADLFSVRLSD</sequence>
<dbReference type="EMBL" id="BAAATA010000018">
    <property type="protein sequence ID" value="GAA2494261.1"/>
    <property type="molecule type" value="Genomic_DNA"/>
</dbReference>
<comment type="caution">
    <text evidence="2">The sequence shown here is derived from an EMBL/GenBank/DDBJ whole genome shotgun (WGS) entry which is preliminary data.</text>
</comment>